<keyword evidence="2" id="KW-1185">Reference proteome</keyword>
<dbReference type="RefSeq" id="WP_091834210.1">
    <property type="nucleotide sequence ID" value="NZ_FOAN01000003.1"/>
</dbReference>
<dbReference type="STRING" id="1036779.SAMN04515666_103622"/>
<dbReference type="AlphaFoldDB" id="A0A1H7PVW4"/>
<reference evidence="2" key="1">
    <citation type="submission" date="2016-10" db="EMBL/GenBank/DDBJ databases">
        <authorList>
            <person name="Varghese N."/>
            <person name="Submissions S."/>
        </authorList>
    </citation>
    <scope>NUCLEOTIDE SEQUENCE [LARGE SCALE GENOMIC DNA]</scope>
    <source>
        <strain evidence="2">LMG 26383,CCUG 61248,R- 45681</strain>
    </source>
</reference>
<evidence type="ECO:0000313" key="1">
    <source>
        <dbReference type="EMBL" id="SEL39739.1"/>
    </source>
</evidence>
<name>A0A1H7PVW4_9HYPH</name>
<accession>A0A1H7PVW4</accession>
<dbReference type="OrthoDB" id="5291101at2"/>
<evidence type="ECO:0000313" key="2">
    <source>
        <dbReference type="Proteomes" id="UP000199664"/>
    </source>
</evidence>
<sequence>MTPNRLPPDAIPIQRLMFAAPSITSAAVEALGPDATLLDEGREIWLDKDSWGRRWTINGRSDWRRDDREDFATETDFEPGRWDFQEEEPEPHWSGDDRAWVAAVAALVRLLEAGEATLLGRPGEPWAPALAIPLDALPDWHSGLIDFGKGTIDTTSGTIFSVHILVAAPMGSPTCAAAARIHRMASEDALRDWIVARALASPDAKTVSLASLLVQLEEIGLTKGGIRRAWDAAMSRLDPGIRAVWQGPGTLRTVNRSPQSIPEK</sequence>
<dbReference type="Proteomes" id="UP000199664">
    <property type="component" value="Unassembled WGS sequence"/>
</dbReference>
<organism evidence="1 2">
    <name type="scientific">Bosea lupini</name>
    <dbReference type="NCBI Taxonomy" id="1036779"/>
    <lineage>
        <taxon>Bacteria</taxon>
        <taxon>Pseudomonadati</taxon>
        <taxon>Pseudomonadota</taxon>
        <taxon>Alphaproteobacteria</taxon>
        <taxon>Hyphomicrobiales</taxon>
        <taxon>Boseaceae</taxon>
        <taxon>Bosea</taxon>
    </lineage>
</organism>
<protein>
    <submittedName>
        <fullName evidence="1">Uncharacterized protein</fullName>
    </submittedName>
</protein>
<dbReference type="EMBL" id="FOAN01000003">
    <property type="protein sequence ID" value="SEL39739.1"/>
    <property type="molecule type" value="Genomic_DNA"/>
</dbReference>
<gene>
    <name evidence="1" type="ORF">SAMN04515666_103622</name>
</gene>
<proteinExistence type="predicted"/>